<evidence type="ECO:0000313" key="2">
    <source>
        <dbReference type="EMBL" id="OGE80730.1"/>
    </source>
</evidence>
<feature type="compositionally biased region" description="Polar residues" evidence="1">
    <location>
        <begin position="37"/>
        <end position="54"/>
    </location>
</feature>
<dbReference type="AlphaFoldDB" id="A0A1F5NTR1"/>
<sequence length="124" mass="13588">MKNKLIWLIIIAVVAFLAYANKDGFLGKKNEPASPAGQAQQPSNQAGENGSESLQPEEGKTLRGVLRASNDKKRGNLMLELDDSDRVIYLTSSRDFSSLYDQEVELTIDGDLNGFTLLDIKAAE</sequence>
<gene>
    <name evidence="2" type="ORF">A2720_04175</name>
</gene>
<comment type="caution">
    <text evidence="2">The sequence shown here is derived from an EMBL/GenBank/DDBJ whole genome shotgun (WGS) entry which is preliminary data.</text>
</comment>
<proteinExistence type="predicted"/>
<name>A0A1F5NTR1_9BACT</name>
<organism evidence="2 3">
    <name type="scientific">Candidatus Doudnabacteria bacterium RIFCSPHIGHO2_01_FULL_46_24</name>
    <dbReference type="NCBI Taxonomy" id="1817825"/>
    <lineage>
        <taxon>Bacteria</taxon>
        <taxon>Candidatus Doudnaibacteriota</taxon>
    </lineage>
</organism>
<evidence type="ECO:0000256" key="1">
    <source>
        <dbReference type="SAM" id="MobiDB-lite"/>
    </source>
</evidence>
<dbReference type="STRING" id="1817825.A2720_04175"/>
<reference evidence="2 3" key="1">
    <citation type="journal article" date="2016" name="Nat. Commun.">
        <title>Thousands of microbial genomes shed light on interconnected biogeochemical processes in an aquifer system.</title>
        <authorList>
            <person name="Anantharaman K."/>
            <person name="Brown C.T."/>
            <person name="Hug L.A."/>
            <person name="Sharon I."/>
            <person name="Castelle C.J."/>
            <person name="Probst A.J."/>
            <person name="Thomas B.C."/>
            <person name="Singh A."/>
            <person name="Wilkins M.J."/>
            <person name="Karaoz U."/>
            <person name="Brodie E.L."/>
            <person name="Williams K.H."/>
            <person name="Hubbard S.S."/>
            <person name="Banfield J.F."/>
        </authorList>
    </citation>
    <scope>NUCLEOTIDE SEQUENCE [LARGE SCALE GENOMIC DNA]</scope>
</reference>
<accession>A0A1F5NTR1</accession>
<protein>
    <submittedName>
        <fullName evidence="2">Uncharacterized protein</fullName>
    </submittedName>
</protein>
<evidence type="ECO:0000313" key="3">
    <source>
        <dbReference type="Proteomes" id="UP000178892"/>
    </source>
</evidence>
<dbReference type="EMBL" id="MFEL01000018">
    <property type="protein sequence ID" value="OGE80730.1"/>
    <property type="molecule type" value="Genomic_DNA"/>
</dbReference>
<feature type="region of interest" description="Disordered" evidence="1">
    <location>
        <begin position="28"/>
        <end position="68"/>
    </location>
</feature>
<dbReference type="Proteomes" id="UP000178892">
    <property type="component" value="Unassembled WGS sequence"/>
</dbReference>